<reference evidence="1 2" key="1">
    <citation type="journal article" date="2024" name="J Genomics">
        <title>Draft genome sequencing and assembly of Favolaschia claudopus CIRM-BRFM 2984 isolated from oak limbs.</title>
        <authorList>
            <person name="Navarro D."/>
            <person name="Drula E."/>
            <person name="Chaduli D."/>
            <person name="Cazenave R."/>
            <person name="Ahrendt S."/>
            <person name="Wang J."/>
            <person name="Lipzen A."/>
            <person name="Daum C."/>
            <person name="Barry K."/>
            <person name="Grigoriev I.V."/>
            <person name="Favel A."/>
            <person name="Rosso M.N."/>
            <person name="Martin F."/>
        </authorList>
    </citation>
    <scope>NUCLEOTIDE SEQUENCE [LARGE SCALE GENOMIC DNA]</scope>
    <source>
        <strain evidence="1 2">CIRM-BRFM 2984</strain>
    </source>
</reference>
<protein>
    <submittedName>
        <fullName evidence="1">Uncharacterized protein</fullName>
    </submittedName>
</protein>
<sequence length="435" mass="47961">MAYIYDFSDFLENRCCVSASLAPHSNDGIDAVVWRPQSDGSKAEMYIIQACGMLCPRRGFPFLVCVCVELWPRPPHMMPVLGHVAWGGGALGTPESEDKGLSNLDRLRFEGDEAILHLLRPSFRLGRLRGAIRSWDRDCVCGYSVLKPGYLRFVLFSQLLLLRFTLANDVVDFVSWRTREELGDGWYHSSPAASKAPSVLLFSLSSASDVDCFLRFSGLDAVSVSSGSYSVGWIRWDDRKRKWGTYTLRSLSESSSSTSLPNVNSTSLRREQDYTVSAPPRQFPPGVWRCYSFYGHAIMCSQAKAKSPRGAAVAAARQDDQARVEIDSSRFQGYTDDGGGDARISRGLGPNRREGDAFLLSHYHQDLLVPWSTRRAIATLPSSPYPVLLCSTFDTLSTRLPSASHGGCARNPYALYLVALAPSVPSQADLPGCVS</sequence>
<proteinExistence type="predicted"/>
<gene>
    <name evidence="1" type="ORF">R3P38DRAFT_3236937</name>
</gene>
<dbReference type="AlphaFoldDB" id="A0AAV9ZBP2"/>
<dbReference type="Proteomes" id="UP001362999">
    <property type="component" value="Unassembled WGS sequence"/>
</dbReference>
<name>A0AAV9ZBP2_9AGAR</name>
<comment type="caution">
    <text evidence="1">The sequence shown here is derived from an EMBL/GenBank/DDBJ whole genome shotgun (WGS) entry which is preliminary data.</text>
</comment>
<keyword evidence="2" id="KW-1185">Reference proteome</keyword>
<dbReference type="EMBL" id="JAWWNJ010000167">
    <property type="protein sequence ID" value="KAK6977529.1"/>
    <property type="molecule type" value="Genomic_DNA"/>
</dbReference>
<evidence type="ECO:0000313" key="2">
    <source>
        <dbReference type="Proteomes" id="UP001362999"/>
    </source>
</evidence>
<evidence type="ECO:0000313" key="1">
    <source>
        <dbReference type="EMBL" id="KAK6977529.1"/>
    </source>
</evidence>
<accession>A0AAV9ZBP2</accession>
<organism evidence="1 2">
    <name type="scientific">Favolaschia claudopus</name>
    <dbReference type="NCBI Taxonomy" id="2862362"/>
    <lineage>
        <taxon>Eukaryota</taxon>
        <taxon>Fungi</taxon>
        <taxon>Dikarya</taxon>
        <taxon>Basidiomycota</taxon>
        <taxon>Agaricomycotina</taxon>
        <taxon>Agaricomycetes</taxon>
        <taxon>Agaricomycetidae</taxon>
        <taxon>Agaricales</taxon>
        <taxon>Marasmiineae</taxon>
        <taxon>Mycenaceae</taxon>
        <taxon>Favolaschia</taxon>
    </lineage>
</organism>